<evidence type="ECO:0000313" key="4">
    <source>
        <dbReference type="Proteomes" id="UP000220397"/>
    </source>
</evidence>
<gene>
    <name evidence="3" type="ORF">CN398_09850</name>
    <name evidence="2" type="ORF">FLM80_15095</name>
</gene>
<name>A0A9X6Z4Z3_BACTU</name>
<accession>A0A9X6Z4Z3</accession>
<evidence type="ECO:0000313" key="3">
    <source>
        <dbReference type="EMBL" id="PFB08018.1"/>
    </source>
</evidence>
<protein>
    <submittedName>
        <fullName evidence="3">Uncharacterized protein</fullName>
    </submittedName>
</protein>
<keyword evidence="1" id="KW-1133">Transmembrane helix</keyword>
<reference evidence="2" key="2">
    <citation type="submission" date="2019-07" db="EMBL/GenBank/DDBJ databases">
        <title>Draft Genome Sequence of Bacillus thuringiensis Strain S906, an Isolate Toxic for Coleopteran and Lepidopteran.</title>
        <authorList>
            <person name="Grynberg P."/>
            <person name="Martins E.S."/>
            <person name="Queiroz P.R."/>
            <person name="Togawa R.C."/>
            <person name="Martins N.F."/>
            <person name="Praca L.B."/>
            <person name="Fiuza V."/>
            <person name="Ramos F."/>
            <person name="Silva E."/>
            <person name="Monnerat R.G."/>
        </authorList>
    </citation>
    <scope>NUCLEOTIDE SEQUENCE</scope>
    <source>
        <strain evidence="2">S906</strain>
    </source>
</reference>
<dbReference type="EMBL" id="VIGY01000019">
    <property type="protein sequence ID" value="MDN7078387.1"/>
    <property type="molecule type" value="Genomic_DNA"/>
</dbReference>
<comment type="caution">
    <text evidence="3">The sequence shown here is derived from an EMBL/GenBank/DDBJ whole genome shotgun (WGS) entry which is preliminary data.</text>
</comment>
<sequence>MLFWMIWMIVWGIVLCLSIAYACTDNDYLLDGMEYFIMVLSVGAIVLGILPYQSASLENEREMVIAGKLDVNKENVNFKHYQSNVYVSTKDNDYMYEFKSDSSAIIKWEKIDRKKEGSNKVNEPSMKNEEKVREMVANKLNLQKDEVVVTKDKENLYTAITSSGKYVVETEENSISIKAMVKQG</sequence>
<organism evidence="3 4">
    <name type="scientific">Bacillus thuringiensis</name>
    <dbReference type="NCBI Taxonomy" id="1428"/>
    <lineage>
        <taxon>Bacteria</taxon>
        <taxon>Bacillati</taxon>
        <taxon>Bacillota</taxon>
        <taxon>Bacilli</taxon>
        <taxon>Bacillales</taxon>
        <taxon>Bacillaceae</taxon>
        <taxon>Bacillus</taxon>
        <taxon>Bacillus cereus group</taxon>
    </lineage>
</organism>
<dbReference type="EMBL" id="NTUS01000026">
    <property type="protein sequence ID" value="PFB08018.1"/>
    <property type="molecule type" value="Genomic_DNA"/>
</dbReference>
<dbReference type="Proteomes" id="UP001168357">
    <property type="component" value="Unassembled WGS sequence"/>
</dbReference>
<keyword evidence="1" id="KW-0812">Transmembrane</keyword>
<keyword evidence="1" id="KW-0472">Membrane</keyword>
<dbReference type="RefSeq" id="WP_000899782.1">
    <property type="nucleotide sequence ID" value="NZ_JARSUL010000030.1"/>
</dbReference>
<reference evidence="3 4" key="1">
    <citation type="submission" date="2017-09" db="EMBL/GenBank/DDBJ databases">
        <title>Large-scale bioinformatics analysis of Bacillus genomes uncovers conserved roles of natural products in bacterial physiology.</title>
        <authorList>
            <consortium name="Agbiome Team Llc"/>
            <person name="Bleich R.M."/>
            <person name="Kirk G.J."/>
            <person name="Santa Maria K.C."/>
            <person name="Allen S.E."/>
            <person name="Farag S."/>
            <person name="Shank E.A."/>
            <person name="Bowers A."/>
        </authorList>
    </citation>
    <scope>NUCLEOTIDE SEQUENCE [LARGE SCALE GENOMIC DNA]</scope>
    <source>
        <strain evidence="3 4">AFS015413</strain>
    </source>
</reference>
<dbReference type="Proteomes" id="UP000220397">
    <property type="component" value="Unassembled WGS sequence"/>
</dbReference>
<evidence type="ECO:0000313" key="2">
    <source>
        <dbReference type="EMBL" id="MDN7078387.1"/>
    </source>
</evidence>
<feature type="transmembrane region" description="Helical" evidence="1">
    <location>
        <begin position="32"/>
        <end position="52"/>
    </location>
</feature>
<evidence type="ECO:0000256" key="1">
    <source>
        <dbReference type="SAM" id="Phobius"/>
    </source>
</evidence>
<dbReference type="AlphaFoldDB" id="A0A9X6Z4Z3"/>
<proteinExistence type="predicted"/>